<accession>A0ABW8Z928</accession>
<protein>
    <submittedName>
        <fullName evidence="2">DUF3304 domain-containing protein</fullName>
    </submittedName>
</protein>
<dbReference type="EMBL" id="JAQQFR010000006">
    <property type="protein sequence ID" value="MFL9879005.1"/>
    <property type="molecule type" value="Genomic_DNA"/>
</dbReference>
<keyword evidence="3" id="KW-1185">Reference proteome</keyword>
<reference evidence="2 3" key="1">
    <citation type="journal article" date="2024" name="Chem. Sci.">
        <title>Discovery of megapolipeptins by genome mining of a Burkholderiales bacteria collection.</title>
        <authorList>
            <person name="Paulo B.S."/>
            <person name="Recchia M.J.J."/>
            <person name="Lee S."/>
            <person name="Fergusson C.H."/>
            <person name="Romanowski S.B."/>
            <person name="Hernandez A."/>
            <person name="Krull N."/>
            <person name="Liu D.Y."/>
            <person name="Cavanagh H."/>
            <person name="Bos A."/>
            <person name="Gray C.A."/>
            <person name="Murphy B.T."/>
            <person name="Linington R.G."/>
            <person name="Eustaquio A.S."/>
        </authorList>
    </citation>
    <scope>NUCLEOTIDE SEQUENCE [LARGE SCALE GENOMIC DNA]</scope>
    <source>
        <strain evidence="2 3">RL21-008-BIB-B</strain>
    </source>
</reference>
<dbReference type="PROSITE" id="PS51257">
    <property type="entry name" value="PROKAR_LIPOPROTEIN"/>
    <property type="match status" value="1"/>
</dbReference>
<proteinExistence type="predicted"/>
<name>A0ABW8Z928_9BURK</name>
<comment type="caution">
    <text evidence="2">The sequence shown here is derived from an EMBL/GenBank/DDBJ whole genome shotgun (WGS) entry which is preliminary data.</text>
</comment>
<dbReference type="Proteomes" id="UP001629214">
    <property type="component" value="Unassembled WGS sequence"/>
</dbReference>
<dbReference type="RefSeq" id="WP_408167988.1">
    <property type="nucleotide sequence ID" value="NZ_JAQQFR010000006.1"/>
</dbReference>
<gene>
    <name evidence="2" type="ORF">PQR63_11460</name>
</gene>
<sequence>MTIKKLLLLLLLFASISALTACNTPLPAVQERADTISYVPIPREYVSVSCVTHGTGYIHSFYIEEPASSSRLGGREAGGTNCGGIIAAGYALPKTWFPGMKVKVRWKPNGREWVEKTTNIMRYDEVGTIYVHFFPGDQVRVVSALPYPESLKHPIPANATVPPPEEQ</sequence>
<dbReference type="Pfam" id="PF11745">
    <property type="entry name" value="DUF3304"/>
    <property type="match status" value="1"/>
</dbReference>
<feature type="signal peptide" evidence="1">
    <location>
        <begin position="1"/>
        <end position="20"/>
    </location>
</feature>
<feature type="chain" id="PRO_5046245554" evidence="1">
    <location>
        <begin position="21"/>
        <end position="167"/>
    </location>
</feature>
<organism evidence="2 3">
    <name type="scientific">Herbaspirillum rhizosphaerae</name>
    <dbReference type="NCBI Taxonomy" id="346179"/>
    <lineage>
        <taxon>Bacteria</taxon>
        <taxon>Pseudomonadati</taxon>
        <taxon>Pseudomonadota</taxon>
        <taxon>Betaproteobacteria</taxon>
        <taxon>Burkholderiales</taxon>
        <taxon>Oxalobacteraceae</taxon>
        <taxon>Herbaspirillum</taxon>
    </lineage>
</organism>
<evidence type="ECO:0000313" key="3">
    <source>
        <dbReference type="Proteomes" id="UP001629214"/>
    </source>
</evidence>
<dbReference type="InterPro" id="IPR021733">
    <property type="entry name" value="DUF3304"/>
</dbReference>
<keyword evidence="1" id="KW-0732">Signal</keyword>
<evidence type="ECO:0000256" key="1">
    <source>
        <dbReference type="SAM" id="SignalP"/>
    </source>
</evidence>
<evidence type="ECO:0000313" key="2">
    <source>
        <dbReference type="EMBL" id="MFL9879005.1"/>
    </source>
</evidence>